<sequence>MRTGKSGGGNSYGYRVRSGFDACGTVITGERHIDDGEATVVRRIFTDYDSGLSAQSIAAARNAEGVAPPHSSGTGSGCWGSSTLQGNWRRGTGILNNELYVRVRVWNRQSFVKDPDTGKR</sequence>
<name>A0A5C4R244_9RHOB</name>
<dbReference type="RefSeq" id="WP_139599630.1">
    <property type="nucleotide sequence ID" value="NZ_VDDC01000051.1"/>
</dbReference>
<keyword evidence="3" id="KW-1185">Reference proteome</keyword>
<comment type="caution">
    <text evidence="2">The sequence shown here is derived from an EMBL/GenBank/DDBJ whole genome shotgun (WGS) entry which is preliminary data.</text>
</comment>
<dbReference type="GO" id="GO:0000150">
    <property type="term" value="F:DNA strand exchange activity"/>
    <property type="evidence" value="ECO:0007669"/>
    <property type="project" value="InterPro"/>
</dbReference>
<dbReference type="Gene3D" id="3.90.1750.20">
    <property type="entry name" value="Putative Large Serine Recombinase, Chain B, Domain 2"/>
    <property type="match status" value="1"/>
</dbReference>
<organism evidence="2 3">
    <name type="scientific">Paracoccus haeundaensis</name>
    <dbReference type="NCBI Taxonomy" id="225362"/>
    <lineage>
        <taxon>Bacteria</taxon>
        <taxon>Pseudomonadati</taxon>
        <taxon>Pseudomonadota</taxon>
        <taxon>Alphaproteobacteria</taxon>
        <taxon>Rhodobacterales</taxon>
        <taxon>Paracoccaceae</taxon>
        <taxon>Paracoccus</taxon>
    </lineage>
</organism>
<dbReference type="AlphaFoldDB" id="A0A5C4R244"/>
<protein>
    <recommendedName>
        <fullName evidence="1">Recombinase domain-containing protein</fullName>
    </recommendedName>
</protein>
<dbReference type="InterPro" id="IPR038109">
    <property type="entry name" value="DNA_bind_recomb_sf"/>
</dbReference>
<proteinExistence type="predicted"/>
<gene>
    <name evidence="2" type="ORF">FHD67_18595</name>
</gene>
<evidence type="ECO:0000313" key="3">
    <source>
        <dbReference type="Proteomes" id="UP000304880"/>
    </source>
</evidence>
<accession>A0A5C4R244</accession>
<dbReference type="InterPro" id="IPR011109">
    <property type="entry name" value="DNA_bind_recombinase_dom"/>
</dbReference>
<dbReference type="Proteomes" id="UP000304880">
    <property type="component" value="Unassembled WGS sequence"/>
</dbReference>
<evidence type="ECO:0000259" key="1">
    <source>
        <dbReference type="Pfam" id="PF07508"/>
    </source>
</evidence>
<dbReference type="GO" id="GO:0003677">
    <property type="term" value="F:DNA binding"/>
    <property type="evidence" value="ECO:0007669"/>
    <property type="project" value="InterPro"/>
</dbReference>
<feature type="domain" description="Recombinase" evidence="1">
    <location>
        <begin position="37"/>
        <end position="110"/>
    </location>
</feature>
<dbReference type="Pfam" id="PF07508">
    <property type="entry name" value="Recombinase"/>
    <property type="match status" value="1"/>
</dbReference>
<dbReference type="EMBL" id="VDDC01000051">
    <property type="protein sequence ID" value="TNH37757.1"/>
    <property type="molecule type" value="Genomic_DNA"/>
</dbReference>
<reference evidence="2 3" key="1">
    <citation type="submission" date="2019-06" db="EMBL/GenBank/DDBJ databases">
        <authorList>
            <person name="Li J."/>
        </authorList>
    </citation>
    <scope>NUCLEOTIDE SEQUENCE [LARGE SCALE GENOMIC DNA]</scope>
    <source>
        <strain evidence="2 3">CGMCC 1.8012</strain>
    </source>
</reference>
<evidence type="ECO:0000313" key="2">
    <source>
        <dbReference type="EMBL" id="TNH37757.1"/>
    </source>
</evidence>